<keyword evidence="3" id="KW-1185">Reference proteome</keyword>
<evidence type="ECO:0000256" key="1">
    <source>
        <dbReference type="SAM" id="SignalP"/>
    </source>
</evidence>
<sequence>MRAVILLILLITACHPVLASTIPADAARYKRDLIRVSHAEWGLDAPVCQDRHECD</sequence>
<accession>A0ABS1IMK2</accession>
<dbReference type="Proteomes" id="UP001296921">
    <property type="component" value="Unassembled WGS sequence"/>
</dbReference>
<feature type="signal peptide" evidence="1">
    <location>
        <begin position="1"/>
        <end position="19"/>
    </location>
</feature>
<gene>
    <name evidence="2" type="ORF">I2494_04515</name>
</gene>
<protein>
    <submittedName>
        <fullName evidence="2">Uncharacterized protein</fullName>
    </submittedName>
</protein>
<evidence type="ECO:0000313" key="2">
    <source>
        <dbReference type="EMBL" id="MBK5142986.1"/>
    </source>
</evidence>
<feature type="chain" id="PRO_5047525572" evidence="1">
    <location>
        <begin position="20"/>
        <end position="55"/>
    </location>
</feature>
<dbReference type="RefSeq" id="WP_218468118.1">
    <property type="nucleotide sequence ID" value="NZ_JADRCR010000002.1"/>
</dbReference>
<organism evidence="2 3">
    <name type="scientific">Limnobaculum allomyrinae</name>
    <dbReference type="NCBI Taxonomy" id="2791986"/>
    <lineage>
        <taxon>Bacteria</taxon>
        <taxon>Pseudomonadati</taxon>
        <taxon>Pseudomonadota</taxon>
        <taxon>Gammaproteobacteria</taxon>
        <taxon>Enterobacterales</taxon>
        <taxon>Budviciaceae</taxon>
        <taxon>Limnobaculum</taxon>
    </lineage>
</organism>
<reference evidence="2 3" key="1">
    <citation type="submission" date="2020-11" db="EMBL/GenBank/DDBJ databases">
        <title>Insectihabitans protaetiae gen. nov. sp. nov. and Insectihabitans allomyrinae sp. nov., isolated from larvae of Protaetia brevitarsis seulensis and Allomyrina dichotoma, respectively.</title>
        <authorList>
            <person name="Lee S.D."/>
            <person name="Byeon Y.-S."/>
            <person name="Kim S.-M."/>
            <person name="Yang H.L."/>
            <person name="Kim I.S."/>
        </authorList>
    </citation>
    <scope>NUCLEOTIDE SEQUENCE [LARGE SCALE GENOMIC DNA]</scope>
    <source>
        <strain evidence="2 3">BWR-B9</strain>
    </source>
</reference>
<keyword evidence="1" id="KW-0732">Signal</keyword>
<evidence type="ECO:0000313" key="3">
    <source>
        <dbReference type="Proteomes" id="UP001296921"/>
    </source>
</evidence>
<name>A0ABS1IMK2_9GAMM</name>
<comment type="caution">
    <text evidence="2">The sequence shown here is derived from an EMBL/GenBank/DDBJ whole genome shotgun (WGS) entry which is preliminary data.</text>
</comment>
<proteinExistence type="predicted"/>
<dbReference type="EMBL" id="JADRCR010000002">
    <property type="protein sequence ID" value="MBK5142986.1"/>
    <property type="molecule type" value="Genomic_DNA"/>
</dbReference>